<gene>
    <name evidence="3" type="ORF">EGH23_23300</name>
</gene>
<keyword evidence="1" id="KW-0812">Transmembrane</keyword>
<dbReference type="RefSeq" id="WP_220582383.1">
    <property type="nucleotide sequence ID" value="NZ_RKLT01000028.1"/>
</dbReference>
<dbReference type="InterPro" id="IPR058477">
    <property type="entry name" value="DUF8163"/>
</dbReference>
<dbReference type="AlphaFoldDB" id="A0AAW4PIL4"/>
<name>A0AAW4PIL4_9EURY</name>
<sequence length="156" mass="16491">MSEHRRWGTELGWAGALVLLAILAPLWVLSGRLGIAAWFAIAVSWIAFPPIVAVAIGQFALIALTPADIDLLTVLPTEIGLLGLLIVDVGSNHSLREVALLVGSVLALSTFALALTLTNGIVVAMLCSLTVLAVISYLFHRYLLLSLGHLSPSDDT</sequence>
<proteinExistence type="predicted"/>
<dbReference type="Proteomes" id="UP001430455">
    <property type="component" value="Unassembled WGS sequence"/>
</dbReference>
<feature type="domain" description="DUF8163" evidence="2">
    <location>
        <begin position="9"/>
        <end position="148"/>
    </location>
</feature>
<feature type="transmembrane region" description="Helical" evidence="1">
    <location>
        <begin position="12"/>
        <end position="29"/>
    </location>
</feature>
<accession>A0AAW4PIL4</accession>
<keyword evidence="1" id="KW-0472">Membrane</keyword>
<evidence type="ECO:0000259" key="2">
    <source>
        <dbReference type="Pfam" id="PF26496"/>
    </source>
</evidence>
<comment type="caution">
    <text evidence="3">The sequence shown here is derived from an EMBL/GenBank/DDBJ whole genome shotgun (WGS) entry which is preliminary data.</text>
</comment>
<keyword evidence="4" id="KW-1185">Reference proteome</keyword>
<evidence type="ECO:0000313" key="4">
    <source>
        <dbReference type="Proteomes" id="UP001430455"/>
    </source>
</evidence>
<organism evidence="3 4">
    <name type="scientific">Haloarcula nitratireducens</name>
    <dbReference type="NCBI Taxonomy" id="2487749"/>
    <lineage>
        <taxon>Archaea</taxon>
        <taxon>Methanobacteriati</taxon>
        <taxon>Methanobacteriota</taxon>
        <taxon>Stenosarchaea group</taxon>
        <taxon>Halobacteria</taxon>
        <taxon>Halobacteriales</taxon>
        <taxon>Haloarculaceae</taxon>
        <taxon>Haloarcula</taxon>
    </lineage>
</organism>
<reference evidence="3 4" key="1">
    <citation type="submission" date="2021-06" db="EMBL/GenBank/DDBJ databases">
        <title>Halomicroarcula sp. a new haloarchaeum isolated from saline soil.</title>
        <authorList>
            <person name="Duran-Viseras A."/>
            <person name="Sanchez-Porro C."/>
            <person name="Ventosa A."/>
        </authorList>
    </citation>
    <scope>NUCLEOTIDE SEQUENCE [LARGE SCALE GENOMIC DNA]</scope>
    <source>
        <strain evidence="3 4">F27</strain>
    </source>
</reference>
<feature type="transmembrane region" description="Helical" evidence="1">
    <location>
        <begin position="36"/>
        <end position="63"/>
    </location>
</feature>
<evidence type="ECO:0000313" key="3">
    <source>
        <dbReference type="EMBL" id="MBX0297799.1"/>
    </source>
</evidence>
<feature type="transmembrane region" description="Helical" evidence="1">
    <location>
        <begin position="69"/>
        <end position="86"/>
    </location>
</feature>
<evidence type="ECO:0000256" key="1">
    <source>
        <dbReference type="SAM" id="Phobius"/>
    </source>
</evidence>
<protein>
    <recommendedName>
        <fullName evidence="2">DUF8163 domain-containing protein</fullName>
    </recommendedName>
</protein>
<feature type="transmembrane region" description="Helical" evidence="1">
    <location>
        <begin position="98"/>
        <end position="115"/>
    </location>
</feature>
<dbReference type="EMBL" id="RKLT01000028">
    <property type="protein sequence ID" value="MBX0297799.1"/>
    <property type="molecule type" value="Genomic_DNA"/>
</dbReference>
<feature type="transmembrane region" description="Helical" evidence="1">
    <location>
        <begin position="121"/>
        <end position="139"/>
    </location>
</feature>
<keyword evidence="1" id="KW-1133">Transmembrane helix</keyword>
<dbReference type="Pfam" id="PF26496">
    <property type="entry name" value="DUF8163"/>
    <property type="match status" value="1"/>
</dbReference>